<dbReference type="PANTHER" id="PTHR34862:SF1">
    <property type="entry name" value="SPARK DOMAIN-CONTAINING PROTEIN"/>
    <property type="match status" value="1"/>
</dbReference>
<dbReference type="OrthoDB" id="2536450at2759"/>
<reference evidence="2 3" key="1">
    <citation type="journal article" date="2012" name="Proc. Natl. Acad. Sci. U.S.A.">
        <title>Comparative genomics of Ceriporiopsis subvermispora and Phanerochaete chrysosporium provide insight into selective ligninolysis.</title>
        <authorList>
            <person name="Fernandez-Fueyo E."/>
            <person name="Ruiz-Duenas F.J."/>
            <person name="Ferreira P."/>
            <person name="Floudas D."/>
            <person name="Hibbett D.S."/>
            <person name="Canessa P."/>
            <person name="Larrondo L.F."/>
            <person name="James T.Y."/>
            <person name="Seelenfreund D."/>
            <person name="Lobos S."/>
            <person name="Polanco R."/>
            <person name="Tello M."/>
            <person name="Honda Y."/>
            <person name="Watanabe T."/>
            <person name="Watanabe T."/>
            <person name="Ryu J.S."/>
            <person name="Kubicek C.P."/>
            <person name="Schmoll M."/>
            <person name="Gaskell J."/>
            <person name="Hammel K.E."/>
            <person name="St John F.J."/>
            <person name="Vanden Wymelenberg A."/>
            <person name="Sabat G."/>
            <person name="Splinter BonDurant S."/>
            <person name="Syed K."/>
            <person name="Yadav J.S."/>
            <person name="Doddapaneni H."/>
            <person name="Subramanian V."/>
            <person name="Lavin J.L."/>
            <person name="Oguiza J.A."/>
            <person name="Perez G."/>
            <person name="Pisabarro A.G."/>
            <person name="Ramirez L."/>
            <person name="Santoyo F."/>
            <person name="Master E."/>
            <person name="Coutinho P.M."/>
            <person name="Henrissat B."/>
            <person name="Lombard V."/>
            <person name="Magnuson J.K."/>
            <person name="Kuees U."/>
            <person name="Hori C."/>
            <person name="Igarashi K."/>
            <person name="Samejima M."/>
            <person name="Held B.W."/>
            <person name="Barry K.W."/>
            <person name="LaButti K.M."/>
            <person name="Lapidus A."/>
            <person name="Lindquist E.A."/>
            <person name="Lucas S.M."/>
            <person name="Riley R."/>
            <person name="Salamov A.A."/>
            <person name="Hoffmeister D."/>
            <person name="Schwenk D."/>
            <person name="Hadar Y."/>
            <person name="Yarden O."/>
            <person name="de Vries R.P."/>
            <person name="Wiebenga A."/>
            <person name="Stenlid J."/>
            <person name="Eastwood D."/>
            <person name="Grigoriev I.V."/>
            <person name="Berka R.M."/>
            <person name="Blanchette R.A."/>
            <person name="Kersten P."/>
            <person name="Martinez A.T."/>
            <person name="Vicuna R."/>
            <person name="Cullen D."/>
        </authorList>
    </citation>
    <scope>NUCLEOTIDE SEQUENCE [LARGE SCALE GENOMIC DNA]</scope>
    <source>
        <strain evidence="2 3">B</strain>
    </source>
</reference>
<dbReference type="EMBL" id="KB445813">
    <property type="protein sequence ID" value="EMD32049.1"/>
    <property type="molecule type" value="Genomic_DNA"/>
</dbReference>
<evidence type="ECO:0000313" key="2">
    <source>
        <dbReference type="EMBL" id="EMD32049.1"/>
    </source>
</evidence>
<sequence>MLFNKSFAVSAVVAAGVSYATAQSISSQCQATLVSLMTSPDAQCFSPETLAGLVVSSSNTSVVEPINNWLGNVCSLAPCSNSTLSTLVMNITSGCQSDLASLGITSDSVDEIVQVVQQVYPAVRQVACLADSSNSNTLCVTETLVNVQQSTGNLTVDNIESLVTQVMSGSVPNIPESAICQDCTQAAYSILSQALPSIFSQTTSFVSSVCGQSFTSGSKPSEIVETANNGTAANAAMALGAPGPVFGVTLSSLAAVSVAFAVLA</sequence>
<dbReference type="STRING" id="914234.M2P9E4"/>
<gene>
    <name evidence="2" type="ORF">CERSUDRAFT_88347</name>
</gene>
<name>M2P9E4_CERS8</name>
<accession>M2P9E4</accession>
<feature type="signal peptide" evidence="1">
    <location>
        <begin position="1"/>
        <end position="22"/>
    </location>
</feature>
<organism evidence="2 3">
    <name type="scientific">Ceriporiopsis subvermispora (strain B)</name>
    <name type="common">White-rot fungus</name>
    <name type="synonym">Gelatoporia subvermispora</name>
    <dbReference type="NCBI Taxonomy" id="914234"/>
    <lineage>
        <taxon>Eukaryota</taxon>
        <taxon>Fungi</taxon>
        <taxon>Dikarya</taxon>
        <taxon>Basidiomycota</taxon>
        <taxon>Agaricomycotina</taxon>
        <taxon>Agaricomycetes</taxon>
        <taxon>Polyporales</taxon>
        <taxon>Gelatoporiaceae</taxon>
        <taxon>Gelatoporia</taxon>
    </lineage>
</organism>
<keyword evidence="1" id="KW-0732">Signal</keyword>
<keyword evidence="3" id="KW-1185">Reference proteome</keyword>
<dbReference type="AlphaFoldDB" id="M2P9E4"/>
<evidence type="ECO:0000313" key="3">
    <source>
        <dbReference type="Proteomes" id="UP000016930"/>
    </source>
</evidence>
<feature type="chain" id="PRO_5004022051" evidence="1">
    <location>
        <begin position="23"/>
        <end position="264"/>
    </location>
</feature>
<dbReference type="HOGENOM" id="CLU_084277_0_0_1"/>
<proteinExistence type="predicted"/>
<evidence type="ECO:0000256" key="1">
    <source>
        <dbReference type="SAM" id="SignalP"/>
    </source>
</evidence>
<dbReference type="PANTHER" id="PTHR34862">
    <property type="entry name" value="SPARK DOMAIN-CONTAINING PROTEIN"/>
    <property type="match status" value="1"/>
</dbReference>
<dbReference type="Proteomes" id="UP000016930">
    <property type="component" value="Unassembled WGS sequence"/>
</dbReference>
<protein>
    <submittedName>
        <fullName evidence="2">Uncharacterized protein</fullName>
    </submittedName>
</protein>